<evidence type="ECO:0000256" key="10">
    <source>
        <dbReference type="ARBA" id="ARBA00025923"/>
    </source>
</evidence>
<dbReference type="InterPro" id="IPR002543">
    <property type="entry name" value="FtsK_dom"/>
</dbReference>
<organism evidence="15 16">
    <name type="scientific">Burkholderia plantarii</name>
    <dbReference type="NCBI Taxonomy" id="41899"/>
    <lineage>
        <taxon>Bacteria</taxon>
        <taxon>Pseudomonadati</taxon>
        <taxon>Pseudomonadota</taxon>
        <taxon>Betaproteobacteria</taxon>
        <taxon>Burkholderiales</taxon>
        <taxon>Burkholderiaceae</taxon>
        <taxon>Burkholderia</taxon>
    </lineage>
</organism>
<comment type="subunit">
    <text evidence="10">Homohexamer. Forms a ring that surrounds DNA.</text>
</comment>
<keyword evidence="13" id="KW-0472">Membrane</keyword>
<dbReference type="GO" id="GO:0007059">
    <property type="term" value="P:chromosome segregation"/>
    <property type="evidence" value="ECO:0007669"/>
    <property type="project" value="UniProtKB-KW"/>
</dbReference>
<reference evidence="16" key="1">
    <citation type="submission" date="2011-03" db="EMBL/GenBank/DDBJ databases">
        <authorList>
            <person name="Voget S."/>
            <person name="Streit W.R."/>
            <person name="Jaeger K.E."/>
            <person name="Daniel R."/>
        </authorList>
    </citation>
    <scope>NUCLEOTIDE SEQUENCE [LARGE SCALE GENOMIC DNA]</scope>
    <source>
        <strain evidence="16">PG1</strain>
    </source>
</reference>
<evidence type="ECO:0000259" key="14">
    <source>
        <dbReference type="PROSITE" id="PS50901"/>
    </source>
</evidence>
<feature type="compositionally biased region" description="Pro residues" evidence="12">
    <location>
        <begin position="266"/>
        <end position="275"/>
    </location>
</feature>
<feature type="compositionally biased region" description="Low complexity" evidence="12">
    <location>
        <begin position="1163"/>
        <end position="1174"/>
    </location>
</feature>
<evidence type="ECO:0000256" key="7">
    <source>
        <dbReference type="ARBA" id="ARBA00023125"/>
    </source>
</evidence>
<feature type="region of interest" description="Disordered" evidence="12">
    <location>
        <begin position="751"/>
        <end position="785"/>
    </location>
</feature>
<dbReference type="KEGG" id="bgp:BGL_1c28480"/>
<dbReference type="PROSITE" id="PS50901">
    <property type="entry name" value="FTSK"/>
    <property type="match status" value="1"/>
</dbReference>
<feature type="compositionally biased region" description="Basic and acidic residues" evidence="12">
    <location>
        <begin position="141"/>
        <end position="153"/>
    </location>
</feature>
<feature type="region of interest" description="Disordered" evidence="12">
    <location>
        <begin position="321"/>
        <end position="371"/>
    </location>
</feature>
<feature type="region of interest" description="Disordered" evidence="12">
    <location>
        <begin position="1017"/>
        <end position="1082"/>
    </location>
</feature>
<dbReference type="GO" id="GO:0005524">
    <property type="term" value="F:ATP binding"/>
    <property type="evidence" value="ECO:0007669"/>
    <property type="project" value="UniProtKB-UniRule"/>
</dbReference>
<keyword evidence="4 11" id="KW-0547">Nucleotide-binding</keyword>
<feature type="compositionally biased region" description="Low complexity" evidence="12">
    <location>
        <begin position="599"/>
        <end position="626"/>
    </location>
</feature>
<dbReference type="GO" id="GO:0051301">
    <property type="term" value="P:cell division"/>
    <property type="evidence" value="ECO:0007669"/>
    <property type="project" value="UniProtKB-KW"/>
</dbReference>
<feature type="region of interest" description="Disordered" evidence="12">
    <location>
        <begin position="981"/>
        <end position="1000"/>
    </location>
</feature>
<dbReference type="HOGENOM" id="CLU_001981_14_4_4"/>
<feature type="region of interest" description="Disordered" evidence="12">
    <location>
        <begin position="138"/>
        <end position="235"/>
    </location>
</feature>
<keyword evidence="3" id="KW-0132">Cell division</keyword>
<dbReference type="Gene3D" id="3.30.980.40">
    <property type="match status" value="1"/>
</dbReference>
<dbReference type="Gene3D" id="3.40.50.300">
    <property type="entry name" value="P-loop containing nucleotide triphosphate hydrolases"/>
    <property type="match status" value="1"/>
</dbReference>
<feature type="compositionally biased region" description="Pro residues" evidence="12">
    <location>
        <begin position="1175"/>
        <end position="1188"/>
    </location>
</feature>
<feature type="compositionally biased region" description="Basic and acidic residues" evidence="12">
    <location>
        <begin position="182"/>
        <end position="198"/>
    </location>
</feature>
<feature type="compositionally biased region" description="Low complexity" evidence="12">
    <location>
        <begin position="1043"/>
        <end position="1063"/>
    </location>
</feature>
<comment type="subcellular location">
    <subcellularLocation>
        <location evidence="1">Cell inner membrane</location>
    </subcellularLocation>
</comment>
<dbReference type="Pfam" id="PF09397">
    <property type="entry name" value="FtsK_gamma"/>
    <property type="match status" value="1"/>
</dbReference>
<gene>
    <name evidence="15" type="ORF">BGL_1c28480</name>
</gene>
<dbReference type="InterPro" id="IPR036388">
    <property type="entry name" value="WH-like_DNA-bd_sf"/>
</dbReference>
<dbReference type="Gene3D" id="1.10.10.10">
    <property type="entry name" value="Winged helix-like DNA-binding domain superfamily/Winged helix DNA-binding domain"/>
    <property type="match status" value="1"/>
</dbReference>
<feature type="compositionally biased region" description="Low complexity" evidence="12">
    <location>
        <begin position="988"/>
        <end position="1000"/>
    </location>
</feature>
<dbReference type="PANTHER" id="PTHR22683:SF41">
    <property type="entry name" value="DNA TRANSLOCASE FTSK"/>
    <property type="match status" value="1"/>
</dbReference>
<evidence type="ECO:0000256" key="4">
    <source>
        <dbReference type="ARBA" id="ARBA00022741"/>
    </source>
</evidence>
<feature type="compositionally biased region" description="Low complexity" evidence="12">
    <location>
        <begin position="276"/>
        <end position="285"/>
    </location>
</feature>
<feature type="binding site" evidence="11">
    <location>
        <begin position="1381"/>
        <end position="1388"/>
    </location>
    <ligand>
        <name>ATP</name>
        <dbReference type="ChEBI" id="CHEBI:30616"/>
    </ligand>
</feature>
<dbReference type="InterPro" id="IPR018541">
    <property type="entry name" value="Ftsk_gamma"/>
</dbReference>
<dbReference type="FunFam" id="3.40.50.300:FF:000209">
    <property type="entry name" value="Cell division protein FtsK"/>
    <property type="match status" value="1"/>
</dbReference>
<feature type="compositionally biased region" description="Polar residues" evidence="12">
    <location>
        <begin position="1031"/>
        <end position="1042"/>
    </location>
</feature>
<feature type="region of interest" description="Disordered" evidence="12">
    <location>
        <begin position="597"/>
        <end position="626"/>
    </location>
</feature>
<feature type="compositionally biased region" description="Low complexity" evidence="12">
    <location>
        <begin position="1189"/>
        <end position="1199"/>
    </location>
</feature>
<dbReference type="Proteomes" id="UP000031838">
    <property type="component" value="Chromosome 1"/>
</dbReference>
<feature type="compositionally biased region" description="Low complexity" evidence="12">
    <location>
        <begin position="755"/>
        <end position="785"/>
    </location>
</feature>
<dbReference type="PANTHER" id="PTHR22683">
    <property type="entry name" value="SPORULATION PROTEIN RELATED"/>
    <property type="match status" value="1"/>
</dbReference>
<dbReference type="EMBL" id="CP002580">
    <property type="protein sequence ID" value="AJK47326.1"/>
    <property type="molecule type" value="Genomic_DNA"/>
</dbReference>
<evidence type="ECO:0000256" key="12">
    <source>
        <dbReference type="SAM" id="MobiDB-lite"/>
    </source>
</evidence>
<comment type="similarity">
    <text evidence="2">Belongs to the FtsK/SpoIIIE/SftA family.</text>
</comment>
<dbReference type="SMART" id="SM00843">
    <property type="entry name" value="Ftsk_gamma"/>
    <property type="match status" value="1"/>
</dbReference>
<evidence type="ECO:0000256" key="6">
    <source>
        <dbReference type="ARBA" id="ARBA00022840"/>
    </source>
</evidence>
<dbReference type="SMART" id="SM00382">
    <property type="entry name" value="AAA"/>
    <property type="match status" value="1"/>
</dbReference>
<evidence type="ECO:0000256" key="3">
    <source>
        <dbReference type="ARBA" id="ARBA00022618"/>
    </source>
</evidence>
<evidence type="ECO:0000313" key="16">
    <source>
        <dbReference type="Proteomes" id="UP000031838"/>
    </source>
</evidence>
<evidence type="ECO:0000313" key="15">
    <source>
        <dbReference type="EMBL" id="AJK47326.1"/>
    </source>
</evidence>
<dbReference type="SUPFAM" id="SSF52540">
    <property type="entry name" value="P-loop containing nucleoside triphosphate hydrolases"/>
    <property type="match status" value="1"/>
</dbReference>
<feature type="compositionally biased region" description="Pro residues" evidence="12">
    <location>
        <begin position="1200"/>
        <end position="1215"/>
    </location>
</feature>
<dbReference type="GO" id="GO:0005886">
    <property type="term" value="C:plasma membrane"/>
    <property type="evidence" value="ECO:0007669"/>
    <property type="project" value="UniProtKB-SubCell"/>
</dbReference>
<dbReference type="InterPro" id="IPR050206">
    <property type="entry name" value="FtsK/SpoIIIE/SftA"/>
</dbReference>
<dbReference type="RefSeq" id="WP_042625665.1">
    <property type="nucleotide sequence ID" value="NZ_CP002580.1"/>
</dbReference>
<dbReference type="GO" id="GO:0003677">
    <property type="term" value="F:DNA binding"/>
    <property type="evidence" value="ECO:0007669"/>
    <property type="project" value="UniProtKB-KW"/>
</dbReference>
<keyword evidence="7" id="KW-0238">DNA-binding</keyword>
<feature type="region of interest" description="Disordered" evidence="12">
    <location>
        <begin position="1161"/>
        <end position="1217"/>
    </location>
</feature>
<keyword evidence="5" id="KW-0159">Chromosome partition</keyword>
<feature type="domain" description="FtsK" evidence="14">
    <location>
        <begin position="1364"/>
        <end position="1573"/>
    </location>
</feature>
<feature type="region of interest" description="Disordered" evidence="12">
    <location>
        <begin position="1629"/>
        <end position="1653"/>
    </location>
</feature>
<comment type="function">
    <text evidence="9">Essential cell division protein that coordinates cell division and chromosome segregation. The N-terminus is involved in assembly of the cell-division machinery. The C-terminus functions as a DNA motor that moves dsDNA in an ATP-dependent manner towards the dif recombination site, which is located within the replication terminus region. Translocation stops specifically at Xer-dif sites, where FtsK interacts with the Xer recombinase, allowing activation of chromosome unlinking by recombination. FtsK orienting polar sequences (KOPS) guide the direction of DNA translocation. FtsK can remove proteins from DNA as it translocates, but translocation stops specifically at XerCD-dif site, thereby preventing removal of XerC and XerD from dif.</text>
</comment>
<evidence type="ECO:0000256" key="9">
    <source>
        <dbReference type="ARBA" id="ARBA00024784"/>
    </source>
</evidence>
<keyword evidence="13" id="KW-1133">Transmembrane helix</keyword>
<dbReference type="SUPFAM" id="SSF46785">
    <property type="entry name" value="Winged helix' DNA-binding domain"/>
    <property type="match status" value="1"/>
</dbReference>
<dbReference type="InterPro" id="IPR027417">
    <property type="entry name" value="P-loop_NTPase"/>
</dbReference>
<evidence type="ECO:0000256" key="2">
    <source>
        <dbReference type="ARBA" id="ARBA00006474"/>
    </source>
</evidence>
<feature type="transmembrane region" description="Helical" evidence="13">
    <location>
        <begin position="6"/>
        <end position="24"/>
    </location>
</feature>
<dbReference type="Pfam" id="PF17854">
    <property type="entry name" value="FtsK_alpha"/>
    <property type="match status" value="1"/>
</dbReference>
<dbReference type="InterPro" id="IPR041027">
    <property type="entry name" value="FtsK_alpha"/>
</dbReference>
<feature type="region of interest" description="Disordered" evidence="12">
    <location>
        <begin position="840"/>
        <end position="859"/>
    </location>
</feature>
<feature type="transmembrane region" description="Helical" evidence="13">
    <location>
        <begin position="36"/>
        <end position="58"/>
    </location>
</feature>
<feature type="compositionally biased region" description="Low complexity" evidence="12">
    <location>
        <begin position="437"/>
        <end position="448"/>
    </location>
</feature>
<proteinExistence type="inferred from homology"/>
<evidence type="ECO:0000256" key="11">
    <source>
        <dbReference type="PROSITE-ProRule" id="PRU00289"/>
    </source>
</evidence>
<evidence type="ECO:0000256" key="8">
    <source>
        <dbReference type="ARBA" id="ARBA00023306"/>
    </source>
</evidence>
<dbReference type="InterPro" id="IPR036390">
    <property type="entry name" value="WH_DNA-bd_sf"/>
</dbReference>
<reference evidence="15 16" key="2">
    <citation type="journal article" date="2016" name="Appl. Microbiol. Biotechnol.">
        <title>Mutations improving production and secretion of extracellular lipase by Burkholderia glumae PG1.</title>
        <authorList>
            <person name="Knapp A."/>
            <person name="Voget S."/>
            <person name="Gao R."/>
            <person name="Zaburannyi N."/>
            <person name="Krysciak D."/>
            <person name="Breuer M."/>
            <person name="Hauer B."/>
            <person name="Streit W.R."/>
            <person name="Muller R."/>
            <person name="Daniel R."/>
            <person name="Jaeger K.E."/>
        </authorList>
    </citation>
    <scope>NUCLEOTIDE SEQUENCE [LARGE SCALE GENOMIC DNA]</scope>
    <source>
        <strain evidence="15 16">PG1</strain>
    </source>
</reference>
<evidence type="ECO:0000256" key="5">
    <source>
        <dbReference type="ARBA" id="ARBA00022829"/>
    </source>
</evidence>
<feature type="region of interest" description="Disordered" evidence="12">
    <location>
        <begin position="437"/>
        <end position="460"/>
    </location>
</feature>
<evidence type="ECO:0000256" key="13">
    <source>
        <dbReference type="SAM" id="Phobius"/>
    </source>
</evidence>
<dbReference type="Pfam" id="PF01580">
    <property type="entry name" value="FtsK_SpoIIIE"/>
    <property type="match status" value="1"/>
</dbReference>
<protein>
    <submittedName>
        <fullName evidence="15">DNA segregation ATPase FtsK/SpoIIIE-likeprotein</fullName>
    </submittedName>
</protein>
<feature type="compositionally biased region" description="Low complexity" evidence="12">
    <location>
        <begin position="339"/>
        <end position="360"/>
    </location>
</feature>
<sequence length="1719" mass="172213">MHTVVFGWFGVSAVWFLPLVWRLVKTMLPGSRTGRGSIRLWLGFACVFVASCTLATALPGGDTSDAFGHALAAGFERVFGHIGTPLVMVALLVAGLPWLFGLDWRSTNDWLDASFGVRLGRAGRRVDDEPRGIADLPRSALHRDEDRRVRRAADVQPSTAHTVNSMAPQRNGRFARPTLWRPDAKRETRREPRREEPRGWSAPLPQQPRQMVEPSAPSGWLNPAGRAGSGASGGAVGGVAGESGAAAAQAAKAAAASAGAPPFVPSSVPMPPAPPNLASSAVQAAQAVKTLQERYPSTRRATPAAAPIRPVVAPVAQPNLAPASATQPHAPMPARSGTPQAAPARSPVRPAATAQPANPAVRRRPTPPARAPLYAWNEAPAQPVTPSPSLQDTLRSIDASTAQWAALAGTTVAAHAGDPAAAAAAGSAQAAGMFTTRAAPDSASDAPPGTAGGADVPVPSANDAPLAFEMAMDADAASVMSTASVGELDGQDADVDADPVIDVGTFMPVAENAGTPLPGLDDLDTAALPSPDIGLADAQSLPARSTDAVAQRVATARAVPVTFGTTTAQAVDVPAAQPLSGETDSVTSAATGAVADRVGTTAPTPPAASAMQASAGEASASAPATTTNGATAGAIASPAPLAAASTPSGATAAPLSMAADGAAVGSASPSASSAAPVYPASTSSAASAARGAVAGNVANGSATRLADSVAPPLPASLARAATSARAVPTGDMANGPATQSANFVTPMSAVRTPHAASPVQTASSSTAASSSATSPTNSAPSAPLASTSGIAATVQAPGAANATARPATLASSGAAPISSSSGATPAQTFAYETAVPSTIATGPTSTTRSTPAAAATPSTGAIGANVPAAWATPAGTPGRTDFTVSTTLPPAAASAGTTGTFPAAAAPAPVSPSLPGSSAFASAARSAAPSGTEAATAIGSRNASLSSPASPAGSGIDAPSAAPTFGVPVASTVASAAQPVNSEVRTNAPPTATAAPPASAIPPWEAIPAADAKPVIPATPASHAEPAWNAMSPTTSPTRPAGTSTSEPAPASLPPAARTSTPAGSSAIDATTNATHVSSPAATSFPGMTTLTGALTPATFLSGAAGAIGGAATSGAAAAQTLSTPLVATLTPAPTAGFVTSPVAPANLASPIAAPLATGAPMSAHAPASTGTAPAAPPVEPGLPPTFAPAPAAQSDPATAAPPPAPQPVARPPAPNAFEFRAPAASNVELPPLDLLEPASDDIETISEADLAQTGQVIEQRLQEFKVPVTVVGASAGPVITRFEIEPALGVRGSQIVGLMKDLSRGLGLTSIRVVETIPGKTCMGLELPNAKRQMIRLSEILASRQYQHSASQLTIAMGKDIVGNPVVTDLAKAPHMLVAGTTGSGKSVAINAMIASLLYKATPEEVRLIMIDPKMLELSVYEGIPHLLAPVVTDMKLAANALNWCVGEMEKRYRLMSAVGVRNLASFNQKLRDAAAKEKKIGNPFSLTPEDPEPLSPLPLIVVVIDELADLMMVAGKKIEELIARLAQKARAAGIHLILATQRPSVDVITGLIKANIPTRVAFQVSSKIDSRTILDQMGAESLLGQGDMLFLPPGTGYPQRVHGAFVADEEVHRIVEYLKQFGEPQYEEGILDGPQPDGSGPQDLFGDAPDAEADPLYDEAVAFVVRTRRASISSVQRQLRIGYNRAARLVEQMETAGLVSPMGINGSREVLAPPLPE</sequence>
<feature type="region of interest" description="Disordered" evidence="12">
    <location>
        <begin position="266"/>
        <end position="285"/>
    </location>
</feature>
<dbReference type="InterPro" id="IPR003593">
    <property type="entry name" value="AAA+_ATPase"/>
</dbReference>
<dbReference type="CDD" id="cd01127">
    <property type="entry name" value="TrwB_TraG_TraD_VirD4"/>
    <property type="match status" value="1"/>
</dbReference>
<feature type="compositionally biased region" description="Polar residues" evidence="12">
    <location>
        <begin position="156"/>
        <end position="168"/>
    </location>
</feature>
<keyword evidence="13" id="KW-0812">Transmembrane</keyword>
<accession>A0A0B6S520</accession>
<feature type="transmembrane region" description="Helical" evidence="13">
    <location>
        <begin position="78"/>
        <end position="100"/>
    </location>
</feature>
<feature type="compositionally biased region" description="Polar residues" evidence="12">
    <location>
        <begin position="1068"/>
        <end position="1082"/>
    </location>
</feature>
<keyword evidence="16" id="KW-1185">Reference proteome</keyword>
<keyword evidence="8" id="KW-0131">Cell cycle</keyword>
<evidence type="ECO:0000256" key="1">
    <source>
        <dbReference type="ARBA" id="ARBA00004533"/>
    </source>
</evidence>
<keyword evidence="6 11" id="KW-0067">ATP-binding</keyword>
<name>A0A0B6S520_BURPL</name>